<evidence type="ECO:0000256" key="1">
    <source>
        <dbReference type="ARBA" id="ARBA00023015"/>
    </source>
</evidence>
<gene>
    <name evidence="5" type="primary">rob</name>
    <name evidence="5" type="ORF">KOR34_50200</name>
</gene>
<dbReference type="InterPro" id="IPR018060">
    <property type="entry name" value="HTH_AraC"/>
</dbReference>
<keyword evidence="1" id="KW-0805">Transcription regulation</keyword>
<accession>A0A5C5UVT4</accession>
<dbReference type="Pfam" id="PF12833">
    <property type="entry name" value="HTH_18"/>
    <property type="match status" value="1"/>
</dbReference>
<keyword evidence="2" id="KW-0238">DNA-binding</keyword>
<organism evidence="5 6">
    <name type="scientific">Posidoniimonas corsicana</name>
    <dbReference type="NCBI Taxonomy" id="1938618"/>
    <lineage>
        <taxon>Bacteria</taxon>
        <taxon>Pseudomonadati</taxon>
        <taxon>Planctomycetota</taxon>
        <taxon>Planctomycetia</taxon>
        <taxon>Pirellulales</taxon>
        <taxon>Lacipirellulaceae</taxon>
        <taxon>Posidoniimonas</taxon>
    </lineage>
</organism>
<dbReference type="SMART" id="SM00342">
    <property type="entry name" value="HTH_ARAC"/>
    <property type="match status" value="1"/>
</dbReference>
<dbReference type="InterPro" id="IPR011256">
    <property type="entry name" value="Reg_factor_effector_dom_sf"/>
</dbReference>
<sequence>MKIPAETRRRVLDATLAAERELCGELSVTTLADWAGLSDKHFQRAFRAVLGEAPKAYLRRLQLQRAAYLLKWSELTILEVAVRTGYDTHAGFTKAFTRAYGHNPQEFRAASGVAPYLHMGSGPGGAERLEATPLPVRIEQVPDQRVAAMRHVGPVETSVDAWKRLVPWARQRGLLGPEAVLLGVHNDYWDDNAQDSYRYDAAVVVPADFKPDDAVNMFTIHGGPVAMTEFRGSLDDADQAWRRLVDQWLPVSGLQPRSAFAYDCYPVELFTGSAFRRLLQSLTGYRATLCLPVSKYT</sequence>
<dbReference type="EMBL" id="SIHJ01000005">
    <property type="protein sequence ID" value="TWT30461.1"/>
    <property type="molecule type" value="Genomic_DNA"/>
</dbReference>
<evidence type="ECO:0000313" key="6">
    <source>
        <dbReference type="Proteomes" id="UP000316714"/>
    </source>
</evidence>
<protein>
    <submittedName>
        <fullName evidence="5">Right origin-binding protein</fullName>
    </submittedName>
</protein>
<dbReference type="SUPFAM" id="SSF55136">
    <property type="entry name" value="Probable bacterial effector-binding domain"/>
    <property type="match status" value="1"/>
</dbReference>
<evidence type="ECO:0000256" key="2">
    <source>
        <dbReference type="ARBA" id="ARBA00023125"/>
    </source>
</evidence>
<proteinExistence type="predicted"/>
<dbReference type="InterPro" id="IPR029442">
    <property type="entry name" value="GyrI-like"/>
</dbReference>
<dbReference type="PANTHER" id="PTHR40055:SF2">
    <property type="entry name" value="DNA GYRASE INHIBITOR"/>
    <property type="match status" value="1"/>
</dbReference>
<dbReference type="PROSITE" id="PS01124">
    <property type="entry name" value="HTH_ARAC_FAMILY_2"/>
    <property type="match status" value="1"/>
</dbReference>
<dbReference type="Pfam" id="PF06445">
    <property type="entry name" value="GyrI-like"/>
    <property type="match status" value="1"/>
</dbReference>
<evidence type="ECO:0000256" key="3">
    <source>
        <dbReference type="ARBA" id="ARBA00023163"/>
    </source>
</evidence>
<comment type="caution">
    <text evidence="5">The sequence shown here is derived from an EMBL/GenBank/DDBJ whole genome shotgun (WGS) entry which is preliminary data.</text>
</comment>
<dbReference type="GO" id="GO:0003700">
    <property type="term" value="F:DNA-binding transcription factor activity"/>
    <property type="evidence" value="ECO:0007669"/>
    <property type="project" value="InterPro"/>
</dbReference>
<keyword evidence="3" id="KW-0804">Transcription</keyword>
<dbReference type="InterPro" id="IPR018062">
    <property type="entry name" value="HTH_AraC-typ_CS"/>
</dbReference>
<dbReference type="GO" id="GO:0043565">
    <property type="term" value="F:sequence-specific DNA binding"/>
    <property type="evidence" value="ECO:0007669"/>
    <property type="project" value="InterPro"/>
</dbReference>
<dbReference type="Proteomes" id="UP000316714">
    <property type="component" value="Unassembled WGS sequence"/>
</dbReference>
<reference evidence="5 6" key="1">
    <citation type="submission" date="2019-02" db="EMBL/GenBank/DDBJ databases">
        <title>Deep-cultivation of Planctomycetes and their phenomic and genomic characterization uncovers novel biology.</title>
        <authorList>
            <person name="Wiegand S."/>
            <person name="Jogler M."/>
            <person name="Boedeker C."/>
            <person name="Pinto D."/>
            <person name="Vollmers J."/>
            <person name="Rivas-Marin E."/>
            <person name="Kohn T."/>
            <person name="Peeters S.H."/>
            <person name="Heuer A."/>
            <person name="Rast P."/>
            <person name="Oberbeckmann S."/>
            <person name="Bunk B."/>
            <person name="Jeske O."/>
            <person name="Meyerdierks A."/>
            <person name="Storesund J.E."/>
            <person name="Kallscheuer N."/>
            <person name="Luecker S."/>
            <person name="Lage O.M."/>
            <person name="Pohl T."/>
            <person name="Merkel B.J."/>
            <person name="Hornburger P."/>
            <person name="Mueller R.-W."/>
            <person name="Bruemmer F."/>
            <person name="Labrenz M."/>
            <person name="Spormann A.M."/>
            <person name="Op Den Camp H."/>
            <person name="Overmann J."/>
            <person name="Amann R."/>
            <person name="Jetten M.S.M."/>
            <person name="Mascher T."/>
            <person name="Medema M.H."/>
            <person name="Devos D.P."/>
            <person name="Kaster A.-K."/>
            <person name="Ovreas L."/>
            <person name="Rohde M."/>
            <person name="Galperin M.Y."/>
            <person name="Jogler C."/>
        </authorList>
    </citation>
    <scope>NUCLEOTIDE SEQUENCE [LARGE SCALE GENOMIC DNA]</scope>
    <source>
        <strain evidence="5 6">KOR34</strain>
    </source>
</reference>
<dbReference type="InterPro" id="IPR050908">
    <property type="entry name" value="SmbC-like"/>
</dbReference>
<dbReference type="AlphaFoldDB" id="A0A5C5UVT4"/>
<name>A0A5C5UVT4_9BACT</name>
<evidence type="ECO:0000259" key="4">
    <source>
        <dbReference type="PROSITE" id="PS01124"/>
    </source>
</evidence>
<dbReference type="PANTHER" id="PTHR40055">
    <property type="entry name" value="TRANSCRIPTIONAL REGULATOR YGIV-RELATED"/>
    <property type="match status" value="1"/>
</dbReference>
<dbReference type="OrthoDB" id="9806208at2"/>
<dbReference type="Gene3D" id="1.10.10.60">
    <property type="entry name" value="Homeodomain-like"/>
    <property type="match status" value="2"/>
</dbReference>
<dbReference type="RefSeq" id="WP_146568815.1">
    <property type="nucleotide sequence ID" value="NZ_SIHJ01000005.1"/>
</dbReference>
<dbReference type="InterPro" id="IPR010499">
    <property type="entry name" value="AraC_E-bd"/>
</dbReference>
<evidence type="ECO:0000313" key="5">
    <source>
        <dbReference type="EMBL" id="TWT30461.1"/>
    </source>
</evidence>
<dbReference type="SUPFAM" id="SSF46689">
    <property type="entry name" value="Homeodomain-like"/>
    <property type="match status" value="2"/>
</dbReference>
<keyword evidence="6" id="KW-1185">Reference proteome</keyword>
<dbReference type="PROSITE" id="PS00041">
    <property type="entry name" value="HTH_ARAC_FAMILY_1"/>
    <property type="match status" value="2"/>
</dbReference>
<dbReference type="SMART" id="SM00871">
    <property type="entry name" value="AraC_E_bind"/>
    <property type="match status" value="1"/>
</dbReference>
<dbReference type="Gene3D" id="3.20.80.10">
    <property type="entry name" value="Regulatory factor, effector binding domain"/>
    <property type="match status" value="1"/>
</dbReference>
<feature type="domain" description="HTH araC/xylS-type" evidence="4">
    <location>
        <begin position="6"/>
        <end position="110"/>
    </location>
</feature>
<dbReference type="InterPro" id="IPR009057">
    <property type="entry name" value="Homeodomain-like_sf"/>
</dbReference>